<accession>A0A091D2M9</accession>
<dbReference type="Pfam" id="PF00617">
    <property type="entry name" value="RasGEF"/>
    <property type="match status" value="1"/>
</dbReference>
<dbReference type="InterPro" id="IPR008937">
    <property type="entry name" value="Ras-like_GEF"/>
</dbReference>
<evidence type="ECO:0000256" key="2">
    <source>
        <dbReference type="PROSITE-ProRule" id="PRU00168"/>
    </source>
</evidence>
<dbReference type="eggNOG" id="KOG3629">
    <property type="taxonomic scope" value="Eukaryota"/>
</dbReference>
<proteinExistence type="predicted"/>
<name>A0A091D2M9_FUKDA</name>
<dbReference type="Gene3D" id="1.10.840.10">
    <property type="entry name" value="Ras guanine-nucleotide exchange factors catalytic domain"/>
    <property type="match status" value="1"/>
</dbReference>
<keyword evidence="5" id="KW-1185">Reference proteome</keyword>
<reference evidence="4 5" key="1">
    <citation type="submission" date="2013-11" db="EMBL/GenBank/DDBJ databases">
        <title>The Damaraland mole rat (Fukomys damarensis) genome and evolution of African mole rats.</title>
        <authorList>
            <person name="Gladyshev V.N."/>
            <person name="Fang X."/>
        </authorList>
    </citation>
    <scope>NUCLEOTIDE SEQUENCE [LARGE SCALE GENOMIC DNA]</scope>
    <source>
        <tissue evidence="4">Liver</tissue>
    </source>
</reference>
<dbReference type="EMBL" id="KN123381">
    <property type="protein sequence ID" value="KFO25242.1"/>
    <property type="molecule type" value="Genomic_DNA"/>
</dbReference>
<dbReference type="OrthoDB" id="9808951at2759"/>
<dbReference type="InterPro" id="IPR023578">
    <property type="entry name" value="Ras_GEF_dom_sf"/>
</dbReference>
<evidence type="ECO:0000313" key="5">
    <source>
        <dbReference type="Proteomes" id="UP000028990"/>
    </source>
</evidence>
<dbReference type="PANTHER" id="PTHR23113">
    <property type="entry name" value="GUANINE NUCLEOTIDE EXCHANGE FACTOR"/>
    <property type="match status" value="1"/>
</dbReference>
<dbReference type="Proteomes" id="UP000028990">
    <property type="component" value="Unassembled WGS sequence"/>
</dbReference>
<keyword evidence="1 2" id="KW-0344">Guanine-nucleotide releasing factor</keyword>
<dbReference type="STRING" id="885580.ENSFDAP00000019942"/>
<dbReference type="PROSITE" id="PS50009">
    <property type="entry name" value="RASGEF_CAT"/>
    <property type="match status" value="1"/>
</dbReference>
<dbReference type="GO" id="GO:0007265">
    <property type="term" value="P:Ras protein signal transduction"/>
    <property type="evidence" value="ECO:0007669"/>
    <property type="project" value="TreeGrafter"/>
</dbReference>
<feature type="domain" description="Ras-GEF" evidence="3">
    <location>
        <begin position="1"/>
        <end position="108"/>
    </location>
</feature>
<dbReference type="GO" id="GO:0005085">
    <property type="term" value="F:guanyl-nucleotide exchange factor activity"/>
    <property type="evidence" value="ECO:0007669"/>
    <property type="project" value="UniProtKB-KW"/>
</dbReference>
<dbReference type="PANTHER" id="PTHR23113:SF223">
    <property type="entry name" value="RAL-GDS-RELATED PROTEIN"/>
    <property type="match status" value="1"/>
</dbReference>
<dbReference type="SUPFAM" id="SSF48366">
    <property type="entry name" value="Ras GEF"/>
    <property type="match status" value="1"/>
</dbReference>
<dbReference type="InterPro" id="IPR001895">
    <property type="entry name" value="RASGEF_cat_dom"/>
</dbReference>
<dbReference type="GO" id="GO:0005886">
    <property type="term" value="C:plasma membrane"/>
    <property type="evidence" value="ECO:0007669"/>
    <property type="project" value="TreeGrafter"/>
</dbReference>
<evidence type="ECO:0000313" key="4">
    <source>
        <dbReference type="EMBL" id="KFO25242.1"/>
    </source>
</evidence>
<evidence type="ECO:0000256" key="1">
    <source>
        <dbReference type="ARBA" id="ARBA00022658"/>
    </source>
</evidence>
<dbReference type="AlphaFoldDB" id="A0A091D2M9"/>
<protein>
    <submittedName>
        <fullName evidence="4">Ral guanine nucleotide dissociation stimulator</fullName>
    </submittedName>
</protein>
<dbReference type="InterPro" id="IPR036964">
    <property type="entry name" value="RASGEF_cat_dom_sf"/>
</dbReference>
<gene>
    <name evidence="4" type="ORF">H920_13327</name>
</gene>
<evidence type="ECO:0000259" key="3">
    <source>
        <dbReference type="PROSITE" id="PS50009"/>
    </source>
</evidence>
<dbReference type="OMA" id="DSKFITW"/>
<organism evidence="4 5">
    <name type="scientific">Fukomys damarensis</name>
    <name type="common">Damaraland mole rat</name>
    <name type="synonym">Cryptomys damarensis</name>
    <dbReference type="NCBI Taxonomy" id="885580"/>
    <lineage>
        <taxon>Eukaryota</taxon>
        <taxon>Metazoa</taxon>
        <taxon>Chordata</taxon>
        <taxon>Craniata</taxon>
        <taxon>Vertebrata</taxon>
        <taxon>Euteleostomi</taxon>
        <taxon>Mammalia</taxon>
        <taxon>Eutheria</taxon>
        <taxon>Euarchontoglires</taxon>
        <taxon>Glires</taxon>
        <taxon>Rodentia</taxon>
        <taxon>Hystricomorpha</taxon>
        <taxon>Bathyergidae</taxon>
        <taxon>Fukomys</taxon>
    </lineage>
</organism>
<sequence length="123" mass="13914">MSGGLTGSWAGDSSSAPPMAQGTIPFLGTFLTELVMLDTAMKDHVDGNLVNCEKITKEAKVLQEIQLFQVAASKYNFQREEKVEVWFHSREWLSENESYNLSCLLEPRQRRDSSTLRNRKISS</sequence>